<feature type="compositionally biased region" description="Basic and acidic residues" evidence="1">
    <location>
        <begin position="189"/>
        <end position="198"/>
    </location>
</feature>
<protein>
    <submittedName>
        <fullName evidence="2">Unnamed protein product</fullName>
    </submittedName>
</protein>
<proteinExistence type="predicted"/>
<organism evidence="2 3">
    <name type="scientific">Phytophthora fragariaefolia</name>
    <dbReference type="NCBI Taxonomy" id="1490495"/>
    <lineage>
        <taxon>Eukaryota</taxon>
        <taxon>Sar</taxon>
        <taxon>Stramenopiles</taxon>
        <taxon>Oomycota</taxon>
        <taxon>Peronosporomycetes</taxon>
        <taxon>Peronosporales</taxon>
        <taxon>Peronosporaceae</taxon>
        <taxon>Phytophthora</taxon>
    </lineage>
</organism>
<reference evidence="2" key="1">
    <citation type="submission" date="2023-04" db="EMBL/GenBank/DDBJ databases">
        <title>Phytophthora fragariaefolia NBRC 109709.</title>
        <authorList>
            <person name="Ichikawa N."/>
            <person name="Sato H."/>
            <person name="Tonouchi N."/>
        </authorList>
    </citation>
    <scope>NUCLEOTIDE SEQUENCE</scope>
    <source>
        <strain evidence="2">NBRC 109709</strain>
    </source>
</reference>
<dbReference type="EMBL" id="BSXT01003193">
    <property type="protein sequence ID" value="GMF52980.1"/>
    <property type="molecule type" value="Genomic_DNA"/>
</dbReference>
<comment type="caution">
    <text evidence="2">The sequence shown here is derived from an EMBL/GenBank/DDBJ whole genome shotgun (WGS) entry which is preliminary data.</text>
</comment>
<evidence type="ECO:0000256" key="1">
    <source>
        <dbReference type="SAM" id="MobiDB-lite"/>
    </source>
</evidence>
<dbReference type="Proteomes" id="UP001165121">
    <property type="component" value="Unassembled WGS sequence"/>
</dbReference>
<feature type="region of interest" description="Disordered" evidence="1">
    <location>
        <begin position="177"/>
        <end position="198"/>
    </location>
</feature>
<sequence>MSNATSNAMATGLAVSTATGTVATTTSTPTMMTMTTTSLGVQTPATVTSVTPPVGTAGAVAPLGQPGVQQGGMIGMADMKPRGSSKPPKLDDTFEVYQLKLRLYLEQRDSWNVVSGDETRHAFDPVLQRQFDNRNRVAMEAIIRGFFIKKIKILKKFDSAVNNGTGSSAMMHVSQTQGQNKVEVPENPEEVKDQRQDRMVKDKPQELVIDVLFVVSTVKRWVT</sequence>
<keyword evidence="3" id="KW-1185">Reference proteome</keyword>
<evidence type="ECO:0000313" key="2">
    <source>
        <dbReference type="EMBL" id="GMF52980.1"/>
    </source>
</evidence>
<dbReference type="AlphaFoldDB" id="A0A9W6Y5M5"/>
<dbReference type="OrthoDB" id="120708at2759"/>
<gene>
    <name evidence="2" type="ORF">Pfra01_002179900</name>
</gene>
<name>A0A9W6Y5M5_9STRA</name>
<evidence type="ECO:0000313" key="3">
    <source>
        <dbReference type="Proteomes" id="UP001165121"/>
    </source>
</evidence>
<accession>A0A9W6Y5M5</accession>